<protein>
    <submittedName>
        <fullName evidence="2">LON peptidase substrate-binding domain-containing protein</fullName>
    </submittedName>
</protein>
<name>A0AAW9RIT8_9GAMM</name>
<dbReference type="Gene3D" id="1.10.4060.10">
    <property type="entry name" value="BPP1347 like domain"/>
    <property type="match status" value="1"/>
</dbReference>
<organism evidence="2 3">
    <name type="scientific">Elongatibacter sediminis</name>
    <dbReference type="NCBI Taxonomy" id="3119006"/>
    <lineage>
        <taxon>Bacteria</taxon>
        <taxon>Pseudomonadati</taxon>
        <taxon>Pseudomonadota</taxon>
        <taxon>Gammaproteobacteria</taxon>
        <taxon>Chromatiales</taxon>
        <taxon>Wenzhouxiangellaceae</taxon>
        <taxon>Elongatibacter</taxon>
    </lineage>
</organism>
<dbReference type="PROSITE" id="PS51787">
    <property type="entry name" value="LON_N"/>
    <property type="match status" value="1"/>
</dbReference>
<dbReference type="Pfam" id="PF02190">
    <property type="entry name" value="LON_substr_bdg"/>
    <property type="match status" value="1"/>
</dbReference>
<gene>
    <name evidence="2" type="ORF">V3330_14140</name>
</gene>
<dbReference type="InterPro" id="IPR015947">
    <property type="entry name" value="PUA-like_sf"/>
</dbReference>
<dbReference type="PANTHER" id="PTHR46732">
    <property type="entry name" value="ATP-DEPENDENT PROTEASE LA (LON) DOMAIN PROTEIN"/>
    <property type="match status" value="1"/>
</dbReference>
<dbReference type="Gene3D" id="2.30.130.40">
    <property type="entry name" value="LON domain-like"/>
    <property type="match status" value="1"/>
</dbReference>
<proteinExistence type="predicted"/>
<dbReference type="Proteomes" id="UP001359886">
    <property type="component" value="Unassembled WGS sequence"/>
</dbReference>
<dbReference type="SUPFAM" id="SSF88697">
    <property type="entry name" value="PUA domain-like"/>
    <property type="match status" value="1"/>
</dbReference>
<reference evidence="2 3" key="1">
    <citation type="submission" date="2024-02" db="EMBL/GenBank/DDBJ databases">
        <title>A novel Wenzhouxiangellaceae bacterium, isolated from coastal sediments.</title>
        <authorList>
            <person name="Du Z.-J."/>
            <person name="Ye Y.-Q."/>
            <person name="Zhang X.-Y."/>
        </authorList>
    </citation>
    <scope>NUCLEOTIDE SEQUENCE [LARGE SCALE GENOMIC DNA]</scope>
    <source>
        <strain evidence="2 3">CH-27</strain>
    </source>
</reference>
<dbReference type="SMART" id="SM00464">
    <property type="entry name" value="LON"/>
    <property type="match status" value="1"/>
</dbReference>
<evidence type="ECO:0000313" key="2">
    <source>
        <dbReference type="EMBL" id="MEJ8568770.1"/>
    </source>
</evidence>
<dbReference type="InterPro" id="IPR003111">
    <property type="entry name" value="Lon_prtase_N"/>
</dbReference>
<dbReference type="PANTHER" id="PTHR46732:SF8">
    <property type="entry name" value="ATP-DEPENDENT PROTEASE LA (LON) DOMAIN PROTEIN"/>
    <property type="match status" value="1"/>
</dbReference>
<dbReference type="InterPro" id="IPR046336">
    <property type="entry name" value="Lon_prtase_N_sf"/>
</dbReference>
<dbReference type="EMBL" id="JAZHOG010000009">
    <property type="protein sequence ID" value="MEJ8568770.1"/>
    <property type="molecule type" value="Genomic_DNA"/>
</dbReference>
<keyword evidence="3" id="KW-1185">Reference proteome</keyword>
<accession>A0AAW9RIT8</accession>
<comment type="caution">
    <text evidence="2">The sequence shown here is derived from an EMBL/GenBank/DDBJ whole genome shotgun (WGS) entry which is preliminary data.</text>
</comment>
<sequence>MTEIPLFPLRTVLFPDGYLPLRIFEQRYLDMVRECARTDTGFGVCLILEGEEAIAPVKPAQVGTLAQIIDWYTLDDGLLGVSAVGTSRFVLQQAERREDGLLVGSVTWLPEPSPIAVPEPYSVLSQVLGRFMEKVGERYPSFSEEQLDDAVWVGYRLAELLPLAAVEKQHLLELSDPLERLQNLVETLPRFQSE</sequence>
<feature type="domain" description="Lon N-terminal" evidence="1">
    <location>
        <begin position="1"/>
        <end position="192"/>
    </location>
</feature>
<dbReference type="AlphaFoldDB" id="A0AAW9RIT8"/>
<evidence type="ECO:0000313" key="3">
    <source>
        <dbReference type="Proteomes" id="UP001359886"/>
    </source>
</evidence>
<evidence type="ECO:0000259" key="1">
    <source>
        <dbReference type="PROSITE" id="PS51787"/>
    </source>
</evidence>
<dbReference type="RefSeq" id="WP_354696091.1">
    <property type="nucleotide sequence ID" value="NZ_JAZHOG010000009.1"/>
</dbReference>